<evidence type="ECO:0000313" key="6">
    <source>
        <dbReference type="EMBL" id="GGD01362.1"/>
    </source>
</evidence>
<dbReference type="PANTHER" id="PTHR33798">
    <property type="entry name" value="FLAVOPROTEIN OXYGENASE"/>
    <property type="match status" value="1"/>
</dbReference>
<reference evidence="6" key="1">
    <citation type="journal article" date="2014" name="Int. J. Syst. Evol. Microbiol.">
        <title>Complete genome sequence of Corynebacterium casei LMG S-19264T (=DSM 44701T), isolated from a smear-ripened cheese.</title>
        <authorList>
            <consortium name="US DOE Joint Genome Institute (JGI-PGF)"/>
            <person name="Walter F."/>
            <person name="Albersmeier A."/>
            <person name="Kalinowski J."/>
            <person name="Ruckert C."/>
        </authorList>
    </citation>
    <scope>NUCLEOTIDE SEQUENCE</scope>
    <source>
        <strain evidence="6">CGMCC 1.10998</strain>
    </source>
</reference>
<comment type="cofactor">
    <cofactor evidence="1">
        <name>FMN</name>
        <dbReference type="ChEBI" id="CHEBI:58210"/>
    </cofactor>
</comment>
<accession>A0A916V161</accession>
<comment type="caution">
    <text evidence="6">The sequence shown here is derived from an EMBL/GenBank/DDBJ whole genome shotgun (WGS) entry which is preliminary data.</text>
</comment>
<evidence type="ECO:0000256" key="3">
    <source>
        <dbReference type="ARBA" id="ARBA00022643"/>
    </source>
</evidence>
<evidence type="ECO:0000259" key="5">
    <source>
        <dbReference type="SMART" id="SM00903"/>
    </source>
</evidence>
<dbReference type="PANTHER" id="PTHR33798:SF5">
    <property type="entry name" value="FLAVIN REDUCTASE LIKE DOMAIN-CONTAINING PROTEIN"/>
    <property type="match status" value="1"/>
</dbReference>
<dbReference type="GO" id="GO:0010181">
    <property type="term" value="F:FMN binding"/>
    <property type="evidence" value="ECO:0007669"/>
    <property type="project" value="InterPro"/>
</dbReference>
<dbReference type="EMBL" id="BMED01000010">
    <property type="protein sequence ID" value="GGD01362.1"/>
    <property type="molecule type" value="Genomic_DNA"/>
</dbReference>
<feature type="domain" description="Flavin reductase like" evidence="5">
    <location>
        <begin position="26"/>
        <end position="178"/>
    </location>
</feature>
<reference evidence="6" key="2">
    <citation type="submission" date="2020-09" db="EMBL/GenBank/DDBJ databases">
        <authorList>
            <person name="Sun Q."/>
            <person name="Zhou Y."/>
        </authorList>
    </citation>
    <scope>NUCLEOTIDE SEQUENCE</scope>
    <source>
        <strain evidence="6">CGMCC 1.10998</strain>
    </source>
</reference>
<dbReference type="SUPFAM" id="SSF50475">
    <property type="entry name" value="FMN-binding split barrel"/>
    <property type="match status" value="1"/>
</dbReference>
<evidence type="ECO:0000256" key="1">
    <source>
        <dbReference type="ARBA" id="ARBA00001917"/>
    </source>
</evidence>
<sequence length="219" mass="24101">MMSTVFRSLDVSQLSTGEAYRILNNMVSPRPIAFVSTRSELGVPNLAPFSYFMAGGANPPSVVVSPVGTHTGKPKDTLVNIRATGQFTINLLSYSMITGMNQASYTYPHGESEWPHTGFTPVPCVKVKCDRVAESLIAIECVLHQIVPHGEGTASANYVIGEVVYFHVAESLYGEDGQIDPRKTDYVSRMGGDWYTRTTPDTMFELGRPESAETQWRNK</sequence>
<evidence type="ECO:0000256" key="2">
    <source>
        <dbReference type="ARBA" id="ARBA00022630"/>
    </source>
</evidence>
<organism evidence="6 7">
    <name type="scientific">Undibacterium terreum</name>
    <dbReference type="NCBI Taxonomy" id="1224302"/>
    <lineage>
        <taxon>Bacteria</taxon>
        <taxon>Pseudomonadati</taxon>
        <taxon>Pseudomonadota</taxon>
        <taxon>Betaproteobacteria</taxon>
        <taxon>Burkholderiales</taxon>
        <taxon>Oxalobacteraceae</taxon>
        <taxon>Undibacterium</taxon>
    </lineage>
</organism>
<dbReference type="RefSeq" id="WP_188569498.1">
    <property type="nucleotide sequence ID" value="NZ_BMED01000010.1"/>
</dbReference>
<comment type="similarity">
    <text evidence="4">Belongs to the flavoredoxin family.</text>
</comment>
<evidence type="ECO:0000256" key="4">
    <source>
        <dbReference type="ARBA" id="ARBA00038054"/>
    </source>
</evidence>
<dbReference type="SMART" id="SM00903">
    <property type="entry name" value="Flavin_Reduct"/>
    <property type="match status" value="1"/>
</dbReference>
<dbReference type="GO" id="GO:0016646">
    <property type="term" value="F:oxidoreductase activity, acting on the CH-NH group of donors, NAD or NADP as acceptor"/>
    <property type="evidence" value="ECO:0007669"/>
    <property type="project" value="UniProtKB-ARBA"/>
</dbReference>
<name>A0A916V161_9BURK</name>
<dbReference type="AlphaFoldDB" id="A0A916V161"/>
<keyword evidence="7" id="KW-1185">Reference proteome</keyword>
<proteinExistence type="inferred from homology"/>
<dbReference type="Proteomes" id="UP000637423">
    <property type="component" value="Unassembled WGS sequence"/>
</dbReference>
<keyword evidence="2" id="KW-0285">Flavoprotein</keyword>
<dbReference type="Pfam" id="PF01613">
    <property type="entry name" value="Flavin_Reduct"/>
    <property type="match status" value="1"/>
</dbReference>
<dbReference type="InterPro" id="IPR002563">
    <property type="entry name" value="Flavin_Rdtase-like_dom"/>
</dbReference>
<dbReference type="Gene3D" id="2.30.110.10">
    <property type="entry name" value="Electron Transport, Fmn-binding Protein, Chain A"/>
    <property type="match status" value="1"/>
</dbReference>
<dbReference type="InterPro" id="IPR012349">
    <property type="entry name" value="Split_barrel_FMN-bd"/>
</dbReference>
<keyword evidence="3" id="KW-0288">FMN</keyword>
<evidence type="ECO:0000313" key="7">
    <source>
        <dbReference type="Proteomes" id="UP000637423"/>
    </source>
</evidence>
<protein>
    <submittedName>
        <fullName evidence="6">Flavin reductase</fullName>
    </submittedName>
</protein>
<gene>
    <name evidence="6" type="ORF">GCM10011396_56150</name>
</gene>